<organism evidence="3 4">
    <name type="scientific">Methanocella paludicola (strain DSM 17711 / JCM 13418 / NBRC 101707 / SANAE)</name>
    <dbReference type="NCBI Taxonomy" id="304371"/>
    <lineage>
        <taxon>Archaea</taxon>
        <taxon>Methanobacteriati</taxon>
        <taxon>Methanobacteriota</taxon>
        <taxon>Stenosarchaea group</taxon>
        <taxon>Methanomicrobia</taxon>
        <taxon>Methanocellales</taxon>
        <taxon>Methanocellaceae</taxon>
        <taxon>Methanocella</taxon>
    </lineage>
</organism>
<feature type="domain" description="Methyltransferase type 11" evidence="2">
    <location>
        <begin position="130"/>
        <end position="235"/>
    </location>
</feature>
<dbReference type="CDD" id="cd02440">
    <property type="entry name" value="AdoMet_MTases"/>
    <property type="match status" value="1"/>
</dbReference>
<accession>D1YVR2</accession>
<dbReference type="Gene3D" id="3.40.50.150">
    <property type="entry name" value="Vaccinia Virus protein VP39"/>
    <property type="match status" value="1"/>
</dbReference>
<dbReference type="Proteomes" id="UP000001882">
    <property type="component" value="Chromosome"/>
</dbReference>
<dbReference type="EMBL" id="AP011532">
    <property type="protein sequence ID" value="BAI60534.1"/>
    <property type="molecule type" value="Genomic_DNA"/>
</dbReference>
<sequence length="295" mass="33078">MTATLNGGFPYFRTFSALPGTDISRKYNNIGNILNCRTRKMFNMVSVKKPYYGNWVSKRLVLMPVLIGLALLVIALLFPMLVLLAIVFLLIAAYFAYARRMFSARGGNVQNKIYDLVLANLAWNGQGKLLDIGCGSAALTIKLAKKYPNARLTGVDFWGHNWSYSKKICEKNAAAEGVSDRVTFQKASAMKLPFEDETFDAVVSNLTFHEVRDAKDKKELIREALRVLKKGGKFTFQDLFLVKKAYGTPEELVKTIKGWGISEVKFVDTHKESFIPRALRMPFMVGPIGIITGKK</sequence>
<dbReference type="STRING" id="304371.MCP_0462"/>
<dbReference type="AlphaFoldDB" id="D1YVR2"/>
<evidence type="ECO:0000313" key="4">
    <source>
        <dbReference type="Proteomes" id="UP000001882"/>
    </source>
</evidence>
<reference evidence="3 4" key="2">
    <citation type="journal article" date="2008" name="Int. J. Syst. Evol. Microbiol.">
        <title>Methanocella paludicola gen. nov., sp. nov., a methane-producing archaeon, the first isolate of the lineage 'Rice Cluster I', and proposal of the new archaeal order Methanocellales ord. nov.</title>
        <authorList>
            <person name="Sakai S."/>
            <person name="Imachi H."/>
            <person name="Hanada S."/>
            <person name="Ohashi A."/>
            <person name="Harada H."/>
            <person name="Kamagata Y."/>
        </authorList>
    </citation>
    <scope>NUCLEOTIDE SEQUENCE [LARGE SCALE GENOMIC DNA]</scope>
    <source>
        <strain evidence="4">DSM 17711 / JCM 13418 / NBRC 101707 / SANAE</strain>
    </source>
</reference>
<dbReference type="KEGG" id="mpd:MCP_0462"/>
<evidence type="ECO:0000313" key="3">
    <source>
        <dbReference type="EMBL" id="BAI60534.1"/>
    </source>
</evidence>
<feature type="transmembrane region" description="Helical" evidence="1">
    <location>
        <begin position="65"/>
        <end position="97"/>
    </location>
</feature>
<dbReference type="SUPFAM" id="SSF53335">
    <property type="entry name" value="S-adenosyl-L-methionine-dependent methyltransferases"/>
    <property type="match status" value="1"/>
</dbReference>
<keyword evidence="3" id="KW-0808">Transferase</keyword>
<proteinExistence type="predicted"/>
<reference evidence="3 4" key="1">
    <citation type="journal article" date="2007" name="Appl. Environ. Microbiol.">
        <title>Isolation of key methanogens for global methane emission from rice paddy fields: a novel isolate affiliated with the clone cluster rice cluster I.</title>
        <authorList>
            <person name="Sakai S."/>
            <person name="Imachi H."/>
            <person name="Sekiguchi Y."/>
            <person name="Ohashi A."/>
            <person name="Harada H."/>
            <person name="Kamagata Y."/>
        </authorList>
    </citation>
    <scope>NUCLEOTIDE SEQUENCE [LARGE SCALE GENOMIC DNA]</scope>
    <source>
        <strain evidence="4">DSM 17711 / JCM 13418 / NBRC 101707 / SANAE</strain>
    </source>
</reference>
<keyword evidence="1" id="KW-0812">Transmembrane</keyword>
<dbReference type="PATRIC" id="fig|304371.9.peg.475"/>
<protein>
    <submittedName>
        <fullName evidence="3">Methyltransferase</fullName>
    </submittedName>
</protein>
<keyword evidence="3" id="KW-0489">Methyltransferase</keyword>
<dbReference type="Pfam" id="PF08241">
    <property type="entry name" value="Methyltransf_11"/>
    <property type="match status" value="1"/>
</dbReference>
<gene>
    <name evidence="3" type="ordered locus">MCP_0462</name>
</gene>
<dbReference type="GO" id="GO:0032259">
    <property type="term" value="P:methylation"/>
    <property type="evidence" value="ECO:0007669"/>
    <property type="project" value="UniProtKB-KW"/>
</dbReference>
<keyword evidence="1" id="KW-0472">Membrane</keyword>
<keyword evidence="4" id="KW-1185">Reference proteome</keyword>
<reference evidence="4" key="3">
    <citation type="journal article" date="2011" name="PLoS ONE">
        <title>Genome sequence of a mesophilic hydrogenotrophic methanogen Methanocella paludicola, the first cultivated representative of the order Methanocellales.</title>
        <authorList>
            <person name="Sakai S."/>
            <person name="Takaki Y."/>
            <person name="Shimamura S."/>
            <person name="Sekine M."/>
            <person name="Tajima T."/>
            <person name="Kosugi H."/>
            <person name="Ichikawa N."/>
            <person name="Tasumi E."/>
            <person name="Hiraki A.T."/>
            <person name="Shimizu A."/>
            <person name="Kato Y."/>
            <person name="Nishiko R."/>
            <person name="Mori K."/>
            <person name="Fujita N."/>
            <person name="Imachi H."/>
            <person name="Takai K."/>
        </authorList>
    </citation>
    <scope>NUCLEOTIDE SEQUENCE [LARGE SCALE GENOMIC DNA]</scope>
    <source>
        <strain evidence="4">DSM 17711 / JCM 13418 / NBRC 101707 / SANAE</strain>
    </source>
</reference>
<keyword evidence="1" id="KW-1133">Transmembrane helix</keyword>
<evidence type="ECO:0000259" key="2">
    <source>
        <dbReference type="Pfam" id="PF08241"/>
    </source>
</evidence>
<dbReference type="InterPro" id="IPR029063">
    <property type="entry name" value="SAM-dependent_MTases_sf"/>
</dbReference>
<dbReference type="eggNOG" id="arCOG01792">
    <property type="taxonomic scope" value="Archaea"/>
</dbReference>
<dbReference type="PANTHER" id="PTHR45277">
    <property type="entry name" value="EXPRESSED PROTEIN"/>
    <property type="match status" value="1"/>
</dbReference>
<dbReference type="InterPro" id="IPR013216">
    <property type="entry name" value="Methyltransf_11"/>
</dbReference>
<name>D1YVR2_METPS</name>
<dbReference type="GO" id="GO:0008757">
    <property type="term" value="F:S-adenosylmethionine-dependent methyltransferase activity"/>
    <property type="evidence" value="ECO:0007669"/>
    <property type="project" value="InterPro"/>
</dbReference>
<dbReference type="PANTHER" id="PTHR45277:SF1">
    <property type="entry name" value="EXPRESSED PROTEIN"/>
    <property type="match status" value="1"/>
</dbReference>
<dbReference type="InParanoid" id="D1YVR2"/>
<evidence type="ECO:0000256" key="1">
    <source>
        <dbReference type="SAM" id="Phobius"/>
    </source>
</evidence>